<name>A0ABR2RSL7_9ROSI</name>
<proteinExistence type="predicted"/>
<evidence type="ECO:0000313" key="2">
    <source>
        <dbReference type="EMBL" id="KAK9015887.1"/>
    </source>
</evidence>
<sequence length="75" mass="8695">MSSFFSFTLLWQASIVTGDNCTFFPHKSEASNVRKRKVRHCCRDPSSCMEWTYCCILSIHTDCLADRLERTLLSI</sequence>
<dbReference type="EMBL" id="JBBPBN010000021">
    <property type="protein sequence ID" value="KAK9015887.1"/>
    <property type="molecule type" value="Genomic_DNA"/>
</dbReference>
<feature type="chain" id="PRO_5046147466" description="Secreted protein" evidence="1">
    <location>
        <begin position="19"/>
        <end position="75"/>
    </location>
</feature>
<protein>
    <recommendedName>
        <fullName evidence="4">Secreted protein</fullName>
    </recommendedName>
</protein>
<keyword evidence="3" id="KW-1185">Reference proteome</keyword>
<dbReference type="Proteomes" id="UP001396334">
    <property type="component" value="Unassembled WGS sequence"/>
</dbReference>
<accession>A0ABR2RSL7</accession>
<organism evidence="2 3">
    <name type="scientific">Hibiscus sabdariffa</name>
    <name type="common">roselle</name>
    <dbReference type="NCBI Taxonomy" id="183260"/>
    <lineage>
        <taxon>Eukaryota</taxon>
        <taxon>Viridiplantae</taxon>
        <taxon>Streptophyta</taxon>
        <taxon>Embryophyta</taxon>
        <taxon>Tracheophyta</taxon>
        <taxon>Spermatophyta</taxon>
        <taxon>Magnoliopsida</taxon>
        <taxon>eudicotyledons</taxon>
        <taxon>Gunneridae</taxon>
        <taxon>Pentapetalae</taxon>
        <taxon>rosids</taxon>
        <taxon>malvids</taxon>
        <taxon>Malvales</taxon>
        <taxon>Malvaceae</taxon>
        <taxon>Malvoideae</taxon>
        <taxon>Hibiscus</taxon>
    </lineage>
</organism>
<gene>
    <name evidence="2" type="ORF">V6N11_006977</name>
</gene>
<keyword evidence="1" id="KW-0732">Signal</keyword>
<evidence type="ECO:0008006" key="4">
    <source>
        <dbReference type="Google" id="ProtNLM"/>
    </source>
</evidence>
<evidence type="ECO:0000313" key="3">
    <source>
        <dbReference type="Proteomes" id="UP001396334"/>
    </source>
</evidence>
<comment type="caution">
    <text evidence="2">The sequence shown here is derived from an EMBL/GenBank/DDBJ whole genome shotgun (WGS) entry which is preliminary data.</text>
</comment>
<reference evidence="2 3" key="1">
    <citation type="journal article" date="2024" name="G3 (Bethesda)">
        <title>Genome assembly of Hibiscus sabdariffa L. provides insights into metabolisms of medicinal natural products.</title>
        <authorList>
            <person name="Kim T."/>
        </authorList>
    </citation>
    <scope>NUCLEOTIDE SEQUENCE [LARGE SCALE GENOMIC DNA]</scope>
    <source>
        <strain evidence="2">TK-2024</strain>
        <tissue evidence="2">Old leaves</tissue>
    </source>
</reference>
<feature type="signal peptide" evidence="1">
    <location>
        <begin position="1"/>
        <end position="18"/>
    </location>
</feature>
<evidence type="ECO:0000256" key="1">
    <source>
        <dbReference type="SAM" id="SignalP"/>
    </source>
</evidence>